<dbReference type="EMBL" id="BPLQ01011927">
    <property type="protein sequence ID" value="GIY61230.1"/>
    <property type="molecule type" value="Genomic_DNA"/>
</dbReference>
<keyword evidence="2" id="KW-1185">Reference proteome</keyword>
<proteinExistence type="predicted"/>
<accession>A0AAV4UUY8</accession>
<evidence type="ECO:0000313" key="2">
    <source>
        <dbReference type="Proteomes" id="UP001054837"/>
    </source>
</evidence>
<dbReference type="AlphaFoldDB" id="A0AAV4UUY8"/>
<comment type="caution">
    <text evidence="1">The sequence shown here is derived from an EMBL/GenBank/DDBJ whole genome shotgun (WGS) entry which is preliminary data.</text>
</comment>
<sequence>MSLGQYPTYFLKFNANRLNMPVPGRVMGILEFSPSLISSIHCKDIVTYVLQFQHANTRQSLRVLEFIPPLLFSNSMQKQSHMSYRLSMSIPARSWDFLSSSLHSFSLISWLQLECA</sequence>
<protein>
    <submittedName>
        <fullName evidence="1">Uncharacterized protein</fullName>
    </submittedName>
</protein>
<evidence type="ECO:0000313" key="1">
    <source>
        <dbReference type="EMBL" id="GIY61230.1"/>
    </source>
</evidence>
<reference evidence="1 2" key="1">
    <citation type="submission" date="2021-06" db="EMBL/GenBank/DDBJ databases">
        <title>Caerostris darwini draft genome.</title>
        <authorList>
            <person name="Kono N."/>
            <person name="Arakawa K."/>
        </authorList>
    </citation>
    <scope>NUCLEOTIDE SEQUENCE [LARGE SCALE GENOMIC DNA]</scope>
</reference>
<name>A0AAV4UUY8_9ARAC</name>
<gene>
    <name evidence="1" type="ORF">CDAR_568231</name>
</gene>
<organism evidence="1 2">
    <name type="scientific">Caerostris darwini</name>
    <dbReference type="NCBI Taxonomy" id="1538125"/>
    <lineage>
        <taxon>Eukaryota</taxon>
        <taxon>Metazoa</taxon>
        <taxon>Ecdysozoa</taxon>
        <taxon>Arthropoda</taxon>
        <taxon>Chelicerata</taxon>
        <taxon>Arachnida</taxon>
        <taxon>Araneae</taxon>
        <taxon>Araneomorphae</taxon>
        <taxon>Entelegynae</taxon>
        <taxon>Araneoidea</taxon>
        <taxon>Araneidae</taxon>
        <taxon>Caerostris</taxon>
    </lineage>
</organism>
<dbReference type="Proteomes" id="UP001054837">
    <property type="component" value="Unassembled WGS sequence"/>
</dbReference>